<evidence type="ECO:0000256" key="11">
    <source>
        <dbReference type="RuleBase" id="RU004253"/>
    </source>
</evidence>
<evidence type="ECO:0000256" key="10">
    <source>
        <dbReference type="RuleBase" id="RU003826"/>
    </source>
</evidence>
<feature type="binding site" evidence="9">
    <location>
        <begin position="36"/>
        <end position="40"/>
    </location>
    <ligand>
        <name>4-amino-2-methyl-5-(diphosphooxymethyl)pyrimidine</name>
        <dbReference type="ChEBI" id="CHEBI:57841"/>
    </ligand>
</feature>
<evidence type="ECO:0000256" key="2">
    <source>
        <dbReference type="ARBA" id="ARBA00022679"/>
    </source>
</evidence>
<feature type="binding site" evidence="9">
    <location>
        <position position="136"/>
    </location>
    <ligand>
        <name>4-amino-2-methyl-5-(diphosphooxymethyl)pyrimidine</name>
        <dbReference type="ChEBI" id="CHEBI:57841"/>
    </ligand>
</feature>
<dbReference type="Pfam" id="PF02597">
    <property type="entry name" value="ThiS"/>
    <property type="match status" value="1"/>
</dbReference>
<evidence type="ECO:0000259" key="12">
    <source>
        <dbReference type="Pfam" id="PF02581"/>
    </source>
</evidence>
<dbReference type="HAMAP" id="MF_00097">
    <property type="entry name" value="TMP_synthase"/>
    <property type="match status" value="1"/>
</dbReference>
<keyword evidence="3 9" id="KW-0479">Metal-binding</keyword>
<evidence type="ECO:0000256" key="1">
    <source>
        <dbReference type="ARBA" id="ARBA00005165"/>
    </source>
</evidence>
<keyword evidence="2 9" id="KW-0808">Transferase</keyword>
<evidence type="ECO:0000313" key="13">
    <source>
        <dbReference type="EMBL" id="MBB6695207.1"/>
    </source>
</evidence>
<dbReference type="Proteomes" id="UP000553776">
    <property type="component" value="Unassembled WGS sequence"/>
</dbReference>
<feature type="binding site" evidence="9">
    <location>
        <position position="69"/>
    </location>
    <ligand>
        <name>Mg(2+)</name>
        <dbReference type="ChEBI" id="CHEBI:18420"/>
    </ligand>
</feature>
<gene>
    <name evidence="9 13" type="primary">thiE</name>
    <name evidence="13" type="ORF">H7B90_27810</name>
</gene>
<dbReference type="GO" id="GO:0005737">
    <property type="term" value="C:cytoplasm"/>
    <property type="evidence" value="ECO:0007669"/>
    <property type="project" value="TreeGrafter"/>
</dbReference>
<evidence type="ECO:0000256" key="8">
    <source>
        <dbReference type="ARBA" id="ARBA00047883"/>
    </source>
</evidence>
<comment type="catalytic activity">
    <reaction evidence="6 9 10">
        <text>4-methyl-5-(2-phosphooxyethyl)-thiazole + 4-amino-2-methyl-5-(diphosphooxymethyl)pyrimidine + H(+) = thiamine phosphate + diphosphate</text>
        <dbReference type="Rhea" id="RHEA:22328"/>
        <dbReference type="ChEBI" id="CHEBI:15378"/>
        <dbReference type="ChEBI" id="CHEBI:33019"/>
        <dbReference type="ChEBI" id="CHEBI:37575"/>
        <dbReference type="ChEBI" id="CHEBI:57841"/>
        <dbReference type="ChEBI" id="CHEBI:58296"/>
        <dbReference type="EC" id="2.5.1.3"/>
    </reaction>
</comment>
<feature type="binding site" evidence="9">
    <location>
        <position position="163"/>
    </location>
    <ligand>
        <name>2-[(2R,5Z)-2-carboxy-4-methylthiazol-5(2H)-ylidene]ethyl phosphate</name>
        <dbReference type="ChEBI" id="CHEBI:62899"/>
    </ligand>
</feature>
<accession>A0A841U394</accession>
<feature type="binding site" evidence="9">
    <location>
        <begin position="183"/>
        <end position="184"/>
    </location>
    <ligand>
        <name>2-[(2R,5Z)-2-carboxy-4-methylthiazol-5(2H)-ylidene]ethyl phosphate</name>
        <dbReference type="ChEBI" id="CHEBI:62899"/>
    </ligand>
</feature>
<dbReference type="Pfam" id="PF02581">
    <property type="entry name" value="TMP-TENI"/>
    <property type="match status" value="1"/>
</dbReference>
<keyword evidence="14" id="KW-1185">Reference proteome</keyword>
<comment type="catalytic activity">
    <reaction evidence="7 9 10">
        <text>2-(2-carboxy-4-methylthiazol-5-yl)ethyl phosphate + 4-amino-2-methyl-5-(diphosphooxymethyl)pyrimidine + 2 H(+) = thiamine phosphate + CO2 + diphosphate</text>
        <dbReference type="Rhea" id="RHEA:47848"/>
        <dbReference type="ChEBI" id="CHEBI:15378"/>
        <dbReference type="ChEBI" id="CHEBI:16526"/>
        <dbReference type="ChEBI" id="CHEBI:33019"/>
        <dbReference type="ChEBI" id="CHEBI:37575"/>
        <dbReference type="ChEBI" id="CHEBI:57841"/>
        <dbReference type="ChEBI" id="CHEBI:62890"/>
        <dbReference type="EC" id="2.5.1.3"/>
    </reaction>
</comment>
<dbReference type="PANTHER" id="PTHR20857:SF15">
    <property type="entry name" value="THIAMINE-PHOSPHATE SYNTHASE"/>
    <property type="match status" value="1"/>
</dbReference>
<dbReference type="GO" id="GO:0009228">
    <property type="term" value="P:thiamine biosynthetic process"/>
    <property type="evidence" value="ECO:0007669"/>
    <property type="project" value="UniProtKB-KW"/>
</dbReference>
<keyword evidence="5 9" id="KW-0784">Thiamine biosynthesis</keyword>
<dbReference type="InterPro" id="IPR010035">
    <property type="entry name" value="Thi_S"/>
</dbReference>
<dbReference type="InterPro" id="IPR016155">
    <property type="entry name" value="Mopterin_synth/thiamin_S_b"/>
</dbReference>
<keyword evidence="4 9" id="KW-0460">Magnesium</keyword>
<evidence type="ECO:0000256" key="5">
    <source>
        <dbReference type="ARBA" id="ARBA00022977"/>
    </source>
</evidence>
<dbReference type="FunFam" id="3.20.20.70:FF:000096">
    <property type="entry name" value="Thiamine-phosphate synthase"/>
    <property type="match status" value="1"/>
</dbReference>
<comment type="similarity">
    <text evidence="9 10">Belongs to the thiamine-phosphate synthase family.</text>
</comment>
<comment type="catalytic activity">
    <reaction evidence="8 9 10">
        <text>2-[(2R,5Z)-2-carboxy-4-methylthiazol-5(2H)-ylidene]ethyl phosphate + 4-amino-2-methyl-5-(diphosphooxymethyl)pyrimidine + 2 H(+) = thiamine phosphate + CO2 + diphosphate</text>
        <dbReference type="Rhea" id="RHEA:47844"/>
        <dbReference type="ChEBI" id="CHEBI:15378"/>
        <dbReference type="ChEBI" id="CHEBI:16526"/>
        <dbReference type="ChEBI" id="CHEBI:33019"/>
        <dbReference type="ChEBI" id="CHEBI:37575"/>
        <dbReference type="ChEBI" id="CHEBI:57841"/>
        <dbReference type="ChEBI" id="CHEBI:62899"/>
        <dbReference type="EC" id="2.5.1.3"/>
    </reaction>
</comment>
<dbReference type="InterPro" id="IPR003749">
    <property type="entry name" value="ThiS/MoaD-like"/>
</dbReference>
<dbReference type="GO" id="GO:0000287">
    <property type="term" value="F:magnesium ion binding"/>
    <property type="evidence" value="ECO:0007669"/>
    <property type="project" value="UniProtKB-UniRule"/>
</dbReference>
<dbReference type="SUPFAM" id="SSF51391">
    <property type="entry name" value="Thiamin phosphate synthase"/>
    <property type="match status" value="1"/>
</dbReference>
<feature type="binding site" evidence="9">
    <location>
        <position position="88"/>
    </location>
    <ligand>
        <name>Mg(2+)</name>
        <dbReference type="ChEBI" id="CHEBI:18420"/>
    </ligand>
</feature>
<dbReference type="PANTHER" id="PTHR20857">
    <property type="entry name" value="THIAMINE-PHOSPHATE PYROPHOSPHORYLASE"/>
    <property type="match status" value="1"/>
</dbReference>
<dbReference type="InterPro" id="IPR036206">
    <property type="entry name" value="ThiamineP_synth_sf"/>
</dbReference>
<evidence type="ECO:0000256" key="6">
    <source>
        <dbReference type="ARBA" id="ARBA00047334"/>
    </source>
</evidence>
<dbReference type="EMBL" id="JACJVR010000118">
    <property type="protein sequence ID" value="MBB6695207.1"/>
    <property type="molecule type" value="Genomic_DNA"/>
</dbReference>
<dbReference type="InterPro" id="IPR034291">
    <property type="entry name" value="TMP_synthase"/>
</dbReference>
<dbReference type="CDD" id="cd00565">
    <property type="entry name" value="Ubl_ThiS"/>
    <property type="match status" value="1"/>
</dbReference>
<dbReference type="InterPro" id="IPR012675">
    <property type="entry name" value="Beta-grasp_dom_sf"/>
</dbReference>
<evidence type="ECO:0000256" key="7">
    <source>
        <dbReference type="ARBA" id="ARBA00047851"/>
    </source>
</evidence>
<dbReference type="GO" id="GO:0004789">
    <property type="term" value="F:thiamine-phosphate diphosphorylase activity"/>
    <property type="evidence" value="ECO:0007669"/>
    <property type="project" value="UniProtKB-UniRule"/>
</dbReference>
<feature type="domain" description="Thiamine phosphate synthase/TenI" evidence="12">
    <location>
        <begin position="6"/>
        <end position="186"/>
    </location>
</feature>
<name>A0A841U394_9BACL</name>
<proteinExistence type="inferred from homology"/>
<evidence type="ECO:0000256" key="3">
    <source>
        <dbReference type="ARBA" id="ARBA00022723"/>
    </source>
</evidence>
<dbReference type="EC" id="2.5.1.3" evidence="9"/>
<dbReference type="GO" id="GO:0009229">
    <property type="term" value="P:thiamine diphosphate biosynthetic process"/>
    <property type="evidence" value="ECO:0007669"/>
    <property type="project" value="UniProtKB-UniRule"/>
</dbReference>
<evidence type="ECO:0000256" key="9">
    <source>
        <dbReference type="HAMAP-Rule" id="MF_00097"/>
    </source>
</evidence>
<sequence length="288" mass="30296">MNDCKLYVITGENYHRGRELLDVMEAAIRGGADIVQLRDKDAAPAELLEKARALRELTRRLGVLFIVNDHPGIALESDADGVHLGQDDLPIEDARRMLGPERIVGISTHSIAQARAAEKAGADYIGVGPVFPTGTKPGRAAVTTAYVAEAAAEIRIPLFAIGGIHPGNADEVLAAGAKRLCAVSAVVGSPDPAAVCRDLRERIERRWGGGLGRGESDGARQAATSIVLNGRPGTTAAATLLGLAEELSLGEKRVVAERNGVVVPRAAWPETEVAEGDRIEFVHFVGGG</sequence>
<comment type="pathway">
    <text evidence="1 9 11">Cofactor biosynthesis; thiamine diphosphate biosynthesis; thiamine phosphate from 4-amino-2-methyl-5-diphosphomethylpyrimidine and 4-methyl-5-(2-phosphoethyl)-thiazole: step 1/1.</text>
</comment>
<evidence type="ECO:0000313" key="14">
    <source>
        <dbReference type="Proteomes" id="UP000553776"/>
    </source>
</evidence>
<organism evidence="13 14">
    <name type="scientific">Cohnella xylanilytica</name>
    <dbReference type="NCBI Taxonomy" id="557555"/>
    <lineage>
        <taxon>Bacteria</taxon>
        <taxon>Bacillati</taxon>
        <taxon>Bacillota</taxon>
        <taxon>Bacilli</taxon>
        <taxon>Bacillales</taxon>
        <taxon>Paenibacillaceae</taxon>
        <taxon>Cohnella</taxon>
    </lineage>
</organism>
<dbReference type="SUPFAM" id="SSF54285">
    <property type="entry name" value="MoaD/ThiS"/>
    <property type="match status" value="1"/>
</dbReference>
<dbReference type="Gene3D" id="3.20.20.70">
    <property type="entry name" value="Aldolase class I"/>
    <property type="match status" value="1"/>
</dbReference>
<dbReference type="InterPro" id="IPR013785">
    <property type="entry name" value="Aldolase_TIM"/>
</dbReference>
<dbReference type="Gene3D" id="3.10.20.30">
    <property type="match status" value="1"/>
</dbReference>
<comment type="caution">
    <text evidence="13">The sequence shown here is derived from an EMBL/GenBank/DDBJ whole genome shotgun (WGS) entry which is preliminary data.</text>
</comment>
<comment type="cofactor">
    <cofactor evidence="9">
        <name>Mg(2+)</name>
        <dbReference type="ChEBI" id="CHEBI:18420"/>
    </cofactor>
    <text evidence="9">Binds 1 Mg(2+) ion per subunit.</text>
</comment>
<dbReference type="InterPro" id="IPR022998">
    <property type="entry name" value="ThiamineP_synth_TenI"/>
</dbReference>
<feature type="binding site" evidence="9">
    <location>
        <begin position="133"/>
        <end position="135"/>
    </location>
    <ligand>
        <name>2-[(2R,5Z)-2-carboxy-4-methylthiazol-5(2H)-ylidene]ethyl phosphate</name>
        <dbReference type="ChEBI" id="CHEBI:62899"/>
    </ligand>
</feature>
<dbReference type="NCBIfam" id="TIGR01683">
    <property type="entry name" value="thiS"/>
    <property type="match status" value="1"/>
</dbReference>
<feature type="binding site" evidence="9">
    <location>
        <position position="107"/>
    </location>
    <ligand>
        <name>4-amino-2-methyl-5-(diphosphooxymethyl)pyrimidine</name>
        <dbReference type="ChEBI" id="CHEBI:57841"/>
    </ligand>
</feature>
<dbReference type="CDD" id="cd00564">
    <property type="entry name" value="TMP_TenI"/>
    <property type="match status" value="1"/>
</dbReference>
<reference evidence="13 14" key="1">
    <citation type="submission" date="2020-08" db="EMBL/GenBank/DDBJ databases">
        <title>Cohnella phylogeny.</title>
        <authorList>
            <person name="Dunlap C."/>
        </authorList>
    </citation>
    <scope>NUCLEOTIDE SEQUENCE [LARGE SCALE GENOMIC DNA]</scope>
    <source>
        <strain evidence="13 14">DSM 25239</strain>
    </source>
</reference>
<dbReference type="UniPathway" id="UPA00060">
    <property type="reaction ID" value="UER00141"/>
</dbReference>
<protein>
    <recommendedName>
        <fullName evidence="9">Thiamine-phosphate synthase</fullName>
        <shortName evidence="9">TP synthase</shortName>
        <shortName evidence="9">TPS</shortName>
        <ecNumber evidence="9">2.5.1.3</ecNumber>
    </recommendedName>
    <alternativeName>
        <fullName evidence="9">Thiamine-phosphate pyrophosphorylase</fullName>
        <shortName evidence="9">TMP pyrophosphorylase</shortName>
        <shortName evidence="9">TMP-PPase</shortName>
    </alternativeName>
</protein>
<evidence type="ECO:0000256" key="4">
    <source>
        <dbReference type="ARBA" id="ARBA00022842"/>
    </source>
</evidence>
<dbReference type="NCBIfam" id="TIGR00693">
    <property type="entry name" value="thiE"/>
    <property type="match status" value="1"/>
</dbReference>
<feature type="binding site" evidence="9">
    <location>
        <position position="68"/>
    </location>
    <ligand>
        <name>4-amino-2-methyl-5-(diphosphooxymethyl)pyrimidine</name>
        <dbReference type="ChEBI" id="CHEBI:57841"/>
    </ligand>
</feature>
<dbReference type="AlphaFoldDB" id="A0A841U394"/>
<comment type="function">
    <text evidence="9">Condenses 4-methyl-5-(beta-hydroxyethyl)thiazole monophosphate (THZ-P) and 2-methyl-4-amino-5-hydroxymethyl pyrimidine pyrophosphate (HMP-PP) to form thiamine monophosphate (TMP).</text>
</comment>